<gene>
    <name evidence="8" type="ORF">PISMIDRAFT_497651</name>
</gene>
<feature type="transmembrane region" description="Helical" evidence="6">
    <location>
        <begin position="333"/>
        <end position="358"/>
    </location>
</feature>
<feature type="transmembrane region" description="Helical" evidence="6">
    <location>
        <begin position="306"/>
        <end position="327"/>
    </location>
</feature>
<dbReference type="PANTHER" id="PTHR43791">
    <property type="entry name" value="PERMEASE-RELATED"/>
    <property type="match status" value="1"/>
</dbReference>
<reference evidence="9" key="2">
    <citation type="submission" date="2015-01" db="EMBL/GenBank/DDBJ databases">
        <title>Evolutionary Origins and Diversification of the Mycorrhizal Mutualists.</title>
        <authorList>
            <consortium name="DOE Joint Genome Institute"/>
            <consortium name="Mycorrhizal Genomics Consortium"/>
            <person name="Kohler A."/>
            <person name="Kuo A."/>
            <person name="Nagy L.G."/>
            <person name="Floudas D."/>
            <person name="Copeland A."/>
            <person name="Barry K.W."/>
            <person name="Cichocki N."/>
            <person name="Veneault-Fourrey C."/>
            <person name="LaButti K."/>
            <person name="Lindquist E.A."/>
            <person name="Lipzen A."/>
            <person name="Lundell T."/>
            <person name="Morin E."/>
            <person name="Murat C."/>
            <person name="Riley R."/>
            <person name="Ohm R."/>
            <person name="Sun H."/>
            <person name="Tunlid A."/>
            <person name="Henrissat B."/>
            <person name="Grigoriev I.V."/>
            <person name="Hibbett D.S."/>
            <person name="Martin F."/>
        </authorList>
    </citation>
    <scope>NUCLEOTIDE SEQUENCE [LARGE SCALE GENOMIC DNA]</scope>
    <source>
        <strain evidence="9">441</strain>
    </source>
</reference>
<feature type="domain" description="Major facilitator superfamily (MFS) profile" evidence="7">
    <location>
        <begin position="1"/>
        <end position="359"/>
    </location>
</feature>
<organism evidence="8 9">
    <name type="scientific">Pisolithus microcarpus 441</name>
    <dbReference type="NCBI Taxonomy" id="765257"/>
    <lineage>
        <taxon>Eukaryota</taxon>
        <taxon>Fungi</taxon>
        <taxon>Dikarya</taxon>
        <taxon>Basidiomycota</taxon>
        <taxon>Agaricomycotina</taxon>
        <taxon>Agaricomycetes</taxon>
        <taxon>Agaricomycetidae</taxon>
        <taxon>Boletales</taxon>
        <taxon>Sclerodermatineae</taxon>
        <taxon>Pisolithaceae</taxon>
        <taxon>Pisolithus</taxon>
    </lineage>
</organism>
<dbReference type="PANTHER" id="PTHR43791:SF18">
    <property type="entry name" value="NICOTINIC ACID TRANSPORTER TNA1, PUTATIVE (AFU_ORTHOLOGUE AFUA_3G03820)-RELATED"/>
    <property type="match status" value="1"/>
</dbReference>
<feature type="transmembrane region" description="Helical" evidence="6">
    <location>
        <begin position="214"/>
        <end position="235"/>
    </location>
</feature>
<dbReference type="Gene3D" id="1.20.1250.20">
    <property type="entry name" value="MFS general substrate transporter like domains"/>
    <property type="match status" value="2"/>
</dbReference>
<dbReference type="SUPFAM" id="SSF103473">
    <property type="entry name" value="MFS general substrate transporter"/>
    <property type="match status" value="1"/>
</dbReference>
<dbReference type="OrthoDB" id="2985014at2759"/>
<evidence type="ECO:0000256" key="6">
    <source>
        <dbReference type="SAM" id="Phobius"/>
    </source>
</evidence>
<dbReference type="PROSITE" id="PS50850">
    <property type="entry name" value="MFS"/>
    <property type="match status" value="1"/>
</dbReference>
<dbReference type="HOGENOM" id="CLU_001265_0_3_1"/>
<accession>A0A0C9Z964</accession>
<feature type="transmembrane region" description="Helical" evidence="6">
    <location>
        <begin position="272"/>
        <end position="294"/>
    </location>
</feature>
<evidence type="ECO:0000256" key="4">
    <source>
        <dbReference type="ARBA" id="ARBA00022989"/>
    </source>
</evidence>
<keyword evidence="2" id="KW-0813">Transport</keyword>
<dbReference type="Pfam" id="PF07690">
    <property type="entry name" value="MFS_1"/>
    <property type="match status" value="1"/>
</dbReference>
<evidence type="ECO:0000313" key="8">
    <source>
        <dbReference type="EMBL" id="KIK22519.1"/>
    </source>
</evidence>
<feature type="transmembrane region" description="Helical" evidence="6">
    <location>
        <begin position="19"/>
        <end position="37"/>
    </location>
</feature>
<sequence length="386" mass="42432">MCFFVLPSVILQFVRPSRWLPGIMFAWGIAMTFMGLVKSYPQLAAMRFLLGMAEAGFYPGVVFYLSMWYPEYKLIYRIALFTGAAAVAGAFSGLLAYAIGFMNNVGHLEGWSWIFILQGLATIVVCLVGVFGLVDYPDTAKFLSAEEKRFIEQQRTLDAENDDGEGTVAQQILSAFADWQVWSMALLLISFDVPVYGITFFLPTILNNFGYDTAISQLLTVPVYVGATISMISVAHFSDRMKIRFPFIIVSELIGLAGYIILITDASTGVKYFGTFLVVIGTYSGVPCTVGWLANNLRGKYKRAGGMAIQGGIGNLGGIIASNIFQTRDQPRFILAFAIEIGFLCMGLIVTVFSAYAYHRANTARIAPAKRDGKDDAKYSVGFHVI</sequence>
<dbReference type="AlphaFoldDB" id="A0A0C9Z964"/>
<dbReference type="InterPro" id="IPR011701">
    <property type="entry name" value="MFS"/>
</dbReference>
<dbReference type="GO" id="GO:0016020">
    <property type="term" value="C:membrane"/>
    <property type="evidence" value="ECO:0007669"/>
    <property type="project" value="UniProtKB-SubCell"/>
</dbReference>
<keyword evidence="9" id="KW-1185">Reference proteome</keyword>
<reference evidence="8 9" key="1">
    <citation type="submission" date="2014-04" db="EMBL/GenBank/DDBJ databases">
        <authorList>
            <consortium name="DOE Joint Genome Institute"/>
            <person name="Kuo A."/>
            <person name="Kohler A."/>
            <person name="Costa M.D."/>
            <person name="Nagy L.G."/>
            <person name="Floudas D."/>
            <person name="Copeland A."/>
            <person name="Barry K.W."/>
            <person name="Cichocki N."/>
            <person name="Veneault-Fourrey C."/>
            <person name="LaButti K."/>
            <person name="Lindquist E.A."/>
            <person name="Lipzen A."/>
            <person name="Lundell T."/>
            <person name="Morin E."/>
            <person name="Murat C."/>
            <person name="Sun H."/>
            <person name="Tunlid A."/>
            <person name="Henrissat B."/>
            <person name="Grigoriev I.V."/>
            <person name="Hibbett D.S."/>
            <person name="Martin F."/>
            <person name="Nordberg H.P."/>
            <person name="Cantor M.N."/>
            <person name="Hua S.X."/>
        </authorList>
    </citation>
    <scope>NUCLEOTIDE SEQUENCE [LARGE SCALE GENOMIC DNA]</scope>
    <source>
        <strain evidence="8 9">441</strain>
    </source>
</reference>
<keyword evidence="4 6" id="KW-1133">Transmembrane helix</keyword>
<proteinExistence type="predicted"/>
<evidence type="ECO:0000256" key="5">
    <source>
        <dbReference type="ARBA" id="ARBA00023136"/>
    </source>
</evidence>
<dbReference type="FunFam" id="1.20.1250.20:FF:000068">
    <property type="entry name" value="MFS general substrate transporter"/>
    <property type="match status" value="1"/>
</dbReference>
<evidence type="ECO:0000313" key="9">
    <source>
        <dbReference type="Proteomes" id="UP000054018"/>
    </source>
</evidence>
<feature type="transmembrane region" description="Helical" evidence="6">
    <location>
        <begin position="43"/>
        <end position="66"/>
    </location>
</feature>
<feature type="transmembrane region" description="Helical" evidence="6">
    <location>
        <begin position="78"/>
        <end position="99"/>
    </location>
</feature>
<dbReference type="InterPro" id="IPR036259">
    <property type="entry name" value="MFS_trans_sf"/>
</dbReference>
<dbReference type="EMBL" id="KN833738">
    <property type="protein sequence ID" value="KIK22519.1"/>
    <property type="molecule type" value="Genomic_DNA"/>
</dbReference>
<protein>
    <recommendedName>
        <fullName evidence="7">Major facilitator superfamily (MFS) profile domain-containing protein</fullName>
    </recommendedName>
</protein>
<evidence type="ECO:0000256" key="2">
    <source>
        <dbReference type="ARBA" id="ARBA00022448"/>
    </source>
</evidence>
<evidence type="ECO:0000256" key="3">
    <source>
        <dbReference type="ARBA" id="ARBA00022692"/>
    </source>
</evidence>
<evidence type="ECO:0000256" key="1">
    <source>
        <dbReference type="ARBA" id="ARBA00004141"/>
    </source>
</evidence>
<name>A0A0C9Z964_9AGAM</name>
<keyword evidence="5 6" id="KW-0472">Membrane</keyword>
<evidence type="ECO:0000259" key="7">
    <source>
        <dbReference type="PROSITE" id="PS50850"/>
    </source>
</evidence>
<dbReference type="STRING" id="765257.A0A0C9Z964"/>
<dbReference type="InterPro" id="IPR020846">
    <property type="entry name" value="MFS_dom"/>
</dbReference>
<dbReference type="GO" id="GO:0022857">
    <property type="term" value="F:transmembrane transporter activity"/>
    <property type="evidence" value="ECO:0007669"/>
    <property type="project" value="InterPro"/>
</dbReference>
<dbReference type="Proteomes" id="UP000054018">
    <property type="component" value="Unassembled WGS sequence"/>
</dbReference>
<feature type="transmembrane region" description="Helical" evidence="6">
    <location>
        <begin position="181"/>
        <end position="202"/>
    </location>
</feature>
<feature type="transmembrane region" description="Helical" evidence="6">
    <location>
        <begin position="111"/>
        <end position="134"/>
    </location>
</feature>
<keyword evidence="3 6" id="KW-0812">Transmembrane</keyword>
<feature type="transmembrane region" description="Helical" evidence="6">
    <location>
        <begin position="247"/>
        <end position="266"/>
    </location>
</feature>
<comment type="subcellular location">
    <subcellularLocation>
        <location evidence="1">Membrane</location>
        <topology evidence="1">Multi-pass membrane protein</topology>
    </subcellularLocation>
</comment>